<dbReference type="PANTHER" id="PTHR21666:SF270">
    <property type="entry name" value="MUREIN HYDROLASE ACTIVATOR ENVC"/>
    <property type="match status" value="1"/>
</dbReference>
<dbReference type="GO" id="GO:0016787">
    <property type="term" value="F:hydrolase activity"/>
    <property type="evidence" value="ECO:0007669"/>
    <property type="project" value="UniProtKB-KW"/>
</dbReference>
<keyword evidence="1" id="KW-0175">Coiled coil</keyword>
<dbReference type="Gene3D" id="6.10.250.3150">
    <property type="match status" value="1"/>
</dbReference>
<evidence type="ECO:0000256" key="3">
    <source>
        <dbReference type="SAM" id="SignalP"/>
    </source>
</evidence>
<evidence type="ECO:0000313" key="5">
    <source>
        <dbReference type="EMBL" id="MFC4202682.1"/>
    </source>
</evidence>
<dbReference type="CDD" id="cd12797">
    <property type="entry name" value="M23_peptidase"/>
    <property type="match status" value="1"/>
</dbReference>
<sequence length="492" mass="53802">MIGTADLRRLAGCAALIAGAWAGVAVAADSSAVLAARQEQARKQRSELRGRIQKLQKDIDHQESSRREAADALQASESAISSIDRRLTELAAQKSAAEADLARIAADTAARRKELAARQAELAEQLRSEYASGLSPWTALLSGNDPQAIGRELGYLGYVSKARADTLRAIRRVLQELDGLRVRSEARRQELLQVAQQTQEQKDELERQKLEHQKVLASIDAQLKQQRGQAQTLEHNDQRMGRLIQGLDQAIAQQREAERKERERRKAEAERRAREARERQLQAEQAAREAQARKQAQAQAQAQQQAQAQEQARQAREQVEAARAQARQAEAEKARQAQQQSARAAAQAPATSEPAPRLAPPGGFGGLTHGLSYPVRGEVQGRFGMSRPDGGLWRGIVLRAPAGTAVHAVAAGRVVYASWLRGFGNILIIDHGEKYLSIYGYNQSLLKQVGDIVRAGETIATVGATGGQVEPGLYFEIRHAGVPVNPLLWLGH</sequence>
<comment type="caution">
    <text evidence="5">The sequence shown here is derived from an EMBL/GenBank/DDBJ whole genome shotgun (WGS) entry which is preliminary data.</text>
</comment>
<keyword evidence="5" id="KW-0378">Hydrolase</keyword>
<dbReference type="InterPro" id="IPR050570">
    <property type="entry name" value="Cell_wall_metabolism_enzyme"/>
</dbReference>
<reference evidence="6" key="1">
    <citation type="journal article" date="2019" name="Int. J. Syst. Evol. Microbiol.">
        <title>The Global Catalogue of Microorganisms (GCM) 10K type strain sequencing project: providing services to taxonomists for standard genome sequencing and annotation.</title>
        <authorList>
            <consortium name="The Broad Institute Genomics Platform"/>
            <consortium name="The Broad Institute Genome Sequencing Center for Infectious Disease"/>
            <person name="Wu L."/>
            <person name="Ma J."/>
        </authorList>
    </citation>
    <scope>NUCLEOTIDE SEQUENCE [LARGE SCALE GENOMIC DNA]</scope>
    <source>
        <strain evidence="6">LMG 24813</strain>
    </source>
</reference>
<evidence type="ECO:0000256" key="1">
    <source>
        <dbReference type="SAM" id="Coils"/>
    </source>
</evidence>
<feature type="compositionally biased region" description="Low complexity" evidence="2">
    <location>
        <begin position="336"/>
        <end position="348"/>
    </location>
</feature>
<dbReference type="Pfam" id="PF01551">
    <property type="entry name" value="Peptidase_M23"/>
    <property type="match status" value="1"/>
</dbReference>
<dbReference type="InterPro" id="IPR011055">
    <property type="entry name" value="Dup_hybrid_motif"/>
</dbReference>
<dbReference type="EMBL" id="JBHSBV010000006">
    <property type="protein sequence ID" value="MFC4202682.1"/>
    <property type="molecule type" value="Genomic_DNA"/>
</dbReference>
<dbReference type="Gene3D" id="2.70.70.10">
    <property type="entry name" value="Glucose Permease (Domain IIA)"/>
    <property type="match status" value="1"/>
</dbReference>
<feature type="compositionally biased region" description="Basic and acidic residues" evidence="2">
    <location>
        <begin position="255"/>
        <end position="292"/>
    </location>
</feature>
<gene>
    <name evidence="5" type="ORF">ACFOY1_17155</name>
</gene>
<feature type="region of interest" description="Disordered" evidence="2">
    <location>
        <begin position="252"/>
        <end position="366"/>
    </location>
</feature>
<dbReference type="InterPro" id="IPR016047">
    <property type="entry name" value="M23ase_b-sheet_dom"/>
</dbReference>
<feature type="domain" description="M23ase beta-sheet core" evidence="4">
    <location>
        <begin position="393"/>
        <end position="486"/>
    </location>
</feature>
<evidence type="ECO:0000313" key="6">
    <source>
        <dbReference type="Proteomes" id="UP001595848"/>
    </source>
</evidence>
<feature type="compositionally biased region" description="Low complexity" evidence="2">
    <location>
        <begin position="293"/>
        <end position="312"/>
    </location>
</feature>
<feature type="chain" id="PRO_5045613293" evidence="3">
    <location>
        <begin position="28"/>
        <end position="492"/>
    </location>
</feature>
<feature type="coiled-coil region" evidence="1">
    <location>
        <begin position="38"/>
        <end position="107"/>
    </location>
</feature>
<feature type="signal peptide" evidence="3">
    <location>
        <begin position="1"/>
        <end position="27"/>
    </location>
</feature>
<dbReference type="PANTHER" id="PTHR21666">
    <property type="entry name" value="PEPTIDASE-RELATED"/>
    <property type="match status" value="1"/>
</dbReference>
<keyword evidence="3" id="KW-0732">Signal</keyword>
<dbReference type="RefSeq" id="WP_376810982.1">
    <property type="nucleotide sequence ID" value="NZ_JBHSBV010000006.1"/>
</dbReference>
<name>A0ABV8P2U3_9BURK</name>
<protein>
    <submittedName>
        <fullName evidence="5">Murein hydrolase activator EnvC family protein</fullName>
    </submittedName>
</protein>
<proteinExistence type="predicted"/>
<accession>A0ABV8P2U3</accession>
<keyword evidence="6" id="KW-1185">Reference proteome</keyword>
<evidence type="ECO:0000256" key="2">
    <source>
        <dbReference type="SAM" id="MobiDB-lite"/>
    </source>
</evidence>
<organism evidence="5 6">
    <name type="scientific">Candidimonas humi</name>
    <dbReference type="NCBI Taxonomy" id="683355"/>
    <lineage>
        <taxon>Bacteria</taxon>
        <taxon>Pseudomonadati</taxon>
        <taxon>Pseudomonadota</taxon>
        <taxon>Betaproteobacteria</taxon>
        <taxon>Burkholderiales</taxon>
        <taxon>Alcaligenaceae</taxon>
        <taxon>Candidimonas</taxon>
    </lineage>
</organism>
<evidence type="ECO:0000259" key="4">
    <source>
        <dbReference type="Pfam" id="PF01551"/>
    </source>
</evidence>
<dbReference type="Proteomes" id="UP001595848">
    <property type="component" value="Unassembled WGS sequence"/>
</dbReference>
<dbReference type="SUPFAM" id="SSF51261">
    <property type="entry name" value="Duplicated hybrid motif"/>
    <property type="match status" value="1"/>
</dbReference>